<dbReference type="GO" id="GO:0006654">
    <property type="term" value="P:phosphatidic acid biosynthetic process"/>
    <property type="evidence" value="ECO:0007669"/>
    <property type="project" value="TreeGrafter"/>
</dbReference>
<keyword evidence="3 8" id="KW-0808">Transferase</keyword>
<evidence type="ECO:0000256" key="5">
    <source>
        <dbReference type="ARBA" id="ARBA00023315"/>
    </source>
</evidence>
<keyword evidence="6" id="KW-1133">Transmembrane helix</keyword>
<protein>
    <submittedName>
        <fullName evidence="8">1-acyl-sn-glycerol-3-phosphate acyltransferase</fullName>
        <ecNumber evidence="8">2.3.1.51</ecNumber>
    </submittedName>
</protein>
<evidence type="ECO:0000313" key="9">
    <source>
        <dbReference type="Proteomes" id="UP000095621"/>
    </source>
</evidence>
<dbReference type="PANTHER" id="PTHR10434">
    <property type="entry name" value="1-ACYL-SN-GLYCEROL-3-PHOSPHATE ACYLTRANSFERASE"/>
    <property type="match status" value="1"/>
</dbReference>
<evidence type="ECO:0000313" key="8">
    <source>
        <dbReference type="EMBL" id="CUQ78804.1"/>
    </source>
</evidence>
<gene>
    <name evidence="8" type="primary">plsC_2</name>
    <name evidence="8" type="ORF">ERS852490_02455</name>
</gene>
<name>A0A174YUI7_9FIRM</name>
<keyword evidence="2" id="KW-0444">Lipid biosynthesis</keyword>
<keyword evidence="6" id="KW-0472">Membrane</keyword>
<dbReference type="SMART" id="SM00563">
    <property type="entry name" value="PlsC"/>
    <property type="match status" value="1"/>
</dbReference>
<organism evidence="8 9">
    <name type="scientific">Lachnospira eligens</name>
    <dbReference type="NCBI Taxonomy" id="39485"/>
    <lineage>
        <taxon>Bacteria</taxon>
        <taxon>Bacillati</taxon>
        <taxon>Bacillota</taxon>
        <taxon>Clostridia</taxon>
        <taxon>Lachnospirales</taxon>
        <taxon>Lachnospiraceae</taxon>
        <taxon>Lachnospira</taxon>
    </lineage>
</organism>
<reference evidence="8 9" key="1">
    <citation type="submission" date="2015-09" db="EMBL/GenBank/DDBJ databases">
        <authorList>
            <consortium name="Pathogen Informatics"/>
        </authorList>
    </citation>
    <scope>NUCLEOTIDE SEQUENCE [LARGE SCALE GENOMIC DNA]</scope>
    <source>
        <strain evidence="8 9">2789STDY5834875</strain>
    </source>
</reference>
<dbReference type="InterPro" id="IPR002123">
    <property type="entry name" value="Plipid/glycerol_acylTrfase"/>
</dbReference>
<dbReference type="EMBL" id="CZBU01000005">
    <property type="protein sequence ID" value="CUQ78804.1"/>
    <property type="molecule type" value="Genomic_DNA"/>
</dbReference>
<evidence type="ECO:0000256" key="3">
    <source>
        <dbReference type="ARBA" id="ARBA00022679"/>
    </source>
</evidence>
<dbReference type="OrthoDB" id="9803035at2"/>
<evidence type="ECO:0000256" key="2">
    <source>
        <dbReference type="ARBA" id="ARBA00022516"/>
    </source>
</evidence>
<dbReference type="AlphaFoldDB" id="A0A174YUI7"/>
<keyword evidence="5 8" id="KW-0012">Acyltransferase</keyword>
<dbReference type="EC" id="2.3.1.51" evidence="8"/>
<dbReference type="CDD" id="cd07989">
    <property type="entry name" value="LPLAT_AGPAT-like"/>
    <property type="match status" value="1"/>
</dbReference>
<dbReference type="SUPFAM" id="SSF69593">
    <property type="entry name" value="Glycerol-3-phosphate (1)-acyltransferase"/>
    <property type="match status" value="1"/>
</dbReference>
<keyword evidence="4" id="KW-0443">Lipid metabolism</keyword>
<dbReference type="RefSeq" id="WP_055216226.1">
    <property type="nucleotide sequence ID" value="NZ_CZBU01000005.1"/>
</dbReference>
<sequence>MIRLILIVIFAIIIFFASLIMLPVFWLIGKFNQDAKDRGSLRFVQGVFKVVLFLSGVTTTVKGLENLPKDGEAVLFVGNHHGFFDTIISYTYMKPRTGFVAKKEIEKVPLLNIWMKYLYCLFLDRKNMKEGLKTILTGIDYLKAGTSIVIFPEGTRNKSIDGVLPFHAGSFKLAEKSGCRIIPMVQNNTSAALEDHLPFFKKTHTVLEFGKPIDVASMDREQKKTLAKDVQDLIEKMYEENKALV</sequence>
<comment type="pathway">
    <text evidence="1">Lipid metabolism.</text>
</comment>
<feature type="domain" description="Phospholipid/glycerol acyltransferase" evidence="7">
    <location>
        <begin position="74"/>
        <end position="189"/>
    </location>
</feature>
<feature type="transmembrane region" description="Helical" evidence="6">
    <location>
        <begin position="6"/>
        <end position="28"/>
    </location>
</feature>
<keyword evidence="6" id="KW-0812">Transmembrane</keyword>
<evidence type="ECO:0000256" key="6">
    <source>
        <dbReference type="SAM" id="Phobius"/>
    </source>
</evidence>
<dbReference type="Pfam" id="PF01553">
    <property type="entry name" value="Acyltransferase"/>
    <property type="match status" value="1"/>
</dbReference>
<dbReference type="Proteomes" id="UP000095621">
    <property type="component" value="Unassembled WGS sequence"/>
</dbReference>
<dbReference type="GO" id="GO:0003841">
    <property type="term" value="F:1-acylglycerol-3-phosphate O-acyltransferase activity"/>
    <property type="evidence" value="ECO:0007669"/>
    <property type="project" value="UniProtKB-EC"/>
</dbReference>
<evidence type="ECO:0000256" key="4">
    <source>
        <dbReference type="ARBA" id="ARBA00023098"/>
    </source>
</evidence>
<proteinExistence type="predicted"/>
<evidence type="ECO:0000256" key="1">
    <source>
        <dbReference type="ARBA" id="ARBA00005189"/>
    </source>
</evidence>
<dbReference type="PANTHER" id="PTHR10434:SF64">
    <property type="entry name" value="1-ACYL-SN-GLYCEROL-3-PHOSPHATE ACYLTRANSFERASE-RELATED"/>
    <property type="match status" value="1"/>
</dbReference>
<evidence type="ECO:0000259" key="7">
    <source>
        <dbReference type="SMART" id="SM00563"/>
    </source>
</evidence>
<accession>A0A174YUI7</accession>